<feature type="domain" description="Methyltransferase FkbM" evidence="1">
    <location>
        <begin position="84"/>
        <end position="219"/>
    </location>
</feature>
<comment type="caution">
    <text evidence="2">The sequence shown here is derived from an EMBL/GenBank/DDBJ whole genome shotgun (WGS) entry which is preliminary data.</text>
</comment>
<dbReference type="SUPFAM" id="SSF53335">
    <property type="entry name" value="S-adenosyl-L-methionine-dependent methyltransferases"/>
    <property type="match status" value="1"/>
</dbReference>
<evidence type="ECO:0000313" key="3">
    <source>
        <dbReference type="Proteomes" id="UP000192796"/>
    </source>
</evidence>
<dbReference type="InterPro" id="IPR029063">
    <property type="entry name" value="SAM-dependent_MTases_sf"/>
</dbReference>
<dbReference type="PANTHER" id="PTHR34203:SF15">
    <property type="entry name" value="SLL1173 PROTEIN"/>
    <property type="match status" value="1"/>
</dbReference>
<protein>
    <recommendedName>
        <fullName evidence="1">Methyltransferase FkbM domain-containing protein</fullName>
    </recommendedName>
</protein>
<dbReference type="AlphaFoldDB" id="A0A1V9G1F9"/>
<proteinExistence type="predicted"/>
<dbReference type="InterPro" id="IPR006342">
    <property type="entry name" value="FkbM_mtfrase"/>
</dbReference>
<accession>A0A1V9G1F9</accession>
<evidence type="ECO:0000313" key="2">
    <source>
        <dbReference type="EMBL" id="OQP64394.1"/>
    </source>
</evidence>
<dbReference type="EMBL" id="LVYD01000042">
    <property type="protein sequence ID" value="OQP64394.1"/>
    <property type="molecule type" value="Genomic_DNA"/>
</dbReference>
<reference evidence="2 3" key="1">
    <citation type="submission" date="2016-03" db="EMBL/GenBank/DDBJ databases">
        <title>Niastella vici sp. nov., isolated from farmland soil.</title>
        <authorList>
            <person name="Chen L."/>
            <person name="Wang D."/>
            <person name="Yang S."/>
            <person name="Wang G."/>
        </authorList>
    </citation>
    <scope>NUCLEOTIDE SEQUENCE [LARGE SCALE GENOMIC DNA]</scope>
    <source>
        <strain evidence="2 3">DJ57</strain>
    </source>
</reference>
<name>A0A1V9G1F9_9BACT</name>
<sequence length="262" mass="29983">MKRDKLNKKVYAILRFISRIGIMKSLIICMAMTTADAEYEVKWKGRKVHIRKGSSDFKVFQQVMVFDQYSYSGLNGDPVETIIDLGANVGLSAIYFKTKYPNAQVIAVEPEKHNYDQLVKNISGFSNVYPLNNAIWYENKEQEIYDGGRGEYAFRIVEATGEKVGTTTCITINDLVKKYNLKRIDILKVDIEGAEKELFMYNYQSWLPMVRCIMVELHDGDHPGCTSAFFRAIADREFTMFCKGENVTISFIENKSSVAQYG</sequence>
<organism evidence="2 3">
    <name type="scientific">Niastella vici</name>
    <dbReference type="NCBI Taxonomy" id="1703345"/>
    <lineage>
        <taxon>Bacteria</taxon>
        <taxon>Pseudomonadati</taxon>
        <taxon>Bacteroidota</taxon>
        <taxon>Chitinophagia</taxon>
        <taxon>Chitinophagales</taxon>
        <taxon>Chitinophagaceae</taxon>
        <taxon>Niastella</taxon>
    </lineage>
</organism>
<dbReference type="Pfam" id="PF05050">
    <property type="entry name" value="Methyltransf_21"/>
    <property type="match status" value="1"/>
</dbReference>
<evidence type="ECO:0000259" key="1">
    <source>
        <dbReference type="Pfam" id="PF05050"/>
    </source>
</evidence>
<dbReference type="InterPro" id="IPR052514">
    <property type="entry name" value="SAM-dependent_MTase"/>
</dbReference>
<keyword evidence="3" id="KW-1185">Reference proteome</keyword>
<dbReference type="PANTHER" id="PTHR34203">
    <property type="entry name" value="METHYLTRANSFERASE, FKBM FAMILY PROTEIN"/>
    <property type="match status" value="1"/>
</dbReference>
<dbReference type="NCBIfam" id="TIGR01444">
    <property type="entry name" value="fkbM_fam"/>
    <property type="match status" value="1"/>
</dbReference>
<dbReference type="RefSeq" id="WP_081147012.1">
    <property type="nucleotide sequence ID" value="NZ_LVYD01000042.1"/>
</dbReference>
<dbReference type="OrthoDB" id="9785375at2"/>
<gene>
    <name evidence="2" type="ORF">A3860_20720</name>
</gene>
<dbReference type="STRING" id="1703345.A3860_20720"/>
<dbReference type="Gene3D" id="3.40.50.150">
    <property type="entry name" value="Vaccinia Virus protein VP39"/>
    <property type="match status" value="1"/>
</dbReference>
<dbReference type="Proteomes" id="UP000192796">
    <property type="component" value="Unassembled WGS sequence"/>
</dbReference>